<feature type="domain" description="Glycosyl transferase family 1" evidence="1">
    <location>
        <begin position="309"/>
        <end position="478"/>
    </location>
</feature>
<dbReference type="InterPro" id="IPR001296">
    <property type="entry name" value="Glyco_trans_1"/>
</dbReference>
<evidence type="ECO:0000313" key="4">
    <source>
        <dbReference type="Proteomes" id="UP000005540"/>
    </source>
</evidence>
<dbReference type="SUPFAM" id="SSF53756">
    <property type="entry name" value="UDP-Glycosyltransferase/glycogen phosphorylase"/>
    <property type="match status" value="1"/>
</dbReference>
<dbReference type="PANTHER" id="PTHR12526:SF608">
    <property type="entry name" value="PELF"/>
    <property type="match status" value="1"/>
</dbReference>
<sequence length="508" mass="58841">MIELLNQNKKIDVLLIAEGTYPYIRGGVSTWIHDLITGISEKNFGVVFLGSRPEDYEGIKYKLPDNLVYLSADYLFNYERTTLPHERNANEENFNYIETLHKWFKENVDKNVDLPEKIKKLEFYLKEVKEEDFLFSREAWNFIIDMYTEYAEETPFIDYFWTIRNIHAPIWVVAKIASQAPDCDIVHSPSTGYAGFLASLISYHKKIPFVLTEHGIYTRERKIDLLNVDWLVDKRLFFQRDLGEIDHIRNLWIRFFESIGKFIYHASKIIISLFDDARKIQISYGADPNKCIVIPNGVDVEGYSQALKNRPKEIPKVITLLGRVVPIKDIKTFIKAMRIVVNKLPQAEGWIVGPTDEDPEYYEECKRLVEVYNLENNVKFLGFQNPKDIFPKTGILTLTSISEGMPLVVLEGFAAGLPAVATDVGSCRQLIYGGLNEEDINIGKAGEVVPIANPEKLANAYIELLTDEEKWNAYQKSALTRVNKFYRKEQFLENYRKIYKEVLTQWPV</sequence>
<dbReference type="Pfam" id="PF00534">
    <property type="entry name" value="Glycos_transf_1"/>
    <property type="match status" value="1"/>
</dbReference>
<dbReference type="NCBIfam" id="NF038011">
    <property type="entry name" value="PelF"/>
    <property type="match status" value="1"/>
</dbReference>
<gene>
    <name evidence="3" type="ORF">SULYE_0784</name>
</gene>
<protein>
    <submittedName>
        <fullName evidence="3">Glycosyl transferase, group 1</fullName>
    </submittedName>
</protein>
<dbReference type="RefSeq" id="WP_007546609.1">
    <property type="nucleotide sequence ID" value="NZ_ABZS01000061.1"/>
</dbReference>
<dbReference type="Gene3D" id="3.40.50.2000">
    <property type="entry name" value="Glycogen Phosphorylase B"/>
    <property type="match status" value="2"/>
</dbReference>
<reference evidence="3 4" key="1">
    <citation type="submission" date="2009-04" db="EMBL/GenBank/DDBJ databases">
        <authorList>
            <person name="Reysenbach A.-L."/>
            <person name="Heidelberg J.F."/>
            <person name="Nelson W.C."/>
        </authorList>
    </citation>
    <scope>NUCLEOTIDE SEQUENCE [LARGE SCALE GENOMIC DNA]</scope>
    <source>
        <strain evidence="3 4">SS-5</strain>
    </source>
</reference>
<dbReference type="EMBL" id="ABZS01000061">
    <property type="protein sequence ID" value="EEP60710.1"/>
    <property type="molecule type" value="Genomic_DNA"/>
</dbReference>
<dbReference type="CDD" id="cd03813">
    <property type="entry name" value="GT4-like"/>
    <property type="match status" value="1"/>
</dbReference>
<organism evidence="3 4">
    <name type="scientific">Sulfurihydrogenibium yellowstonense SS-5</name>
    <dbReference type="NCBI Taxonomy" id="432331"/>
    <lineage>
        <taxon>Bacteria</taxon>
        <taxon>Pseudomonadati</taxon>
        <taxon>Aquificota</taxon>
        <taxon>Aquificia</taxon>
        <taxon>Aquificales</taxon>
        <taxon>Hydrogenothermaceae</taxon>
        <taxon>Sulfurihydrogenibium</taxon>
    </lineage>
</organism>
<proteinExistence type="predicted"/>
<dbReference type="PANTHER" id="PTHR12526">
    <property type="entry name" value="GLYCOSYLTRANSFERASE"/>
    <property type="match status" value="1"/>
</dbReference>
<dbReference type="Proteomes" id="UP000005540">
    <property type="component" value="Unassembled WGS sequence"/>
</dbReference>
<dbReference type="Pfam" id="PF11997">
    <property type="entry name" value="DUF3492"/>
    <property type="match status" value="1"/>
</dbReference>
<evidence type="ECO:0000313" key="3">
    <source>
        <dbReference type="EMBL" id="EEP60710.1"/>
    </source>
</evidence>
<keyword evidence="3" id="KW-0808">Transferase</keyword>
<evidence type="ECO:0000259" key="2">
    <source>
        <dbReference type="Pfam" id="PF11997"/>
    </source>
</evidence>
<evidence type="ECO:0000259" key="1">
    <source>
        <dbReference type="Pfam" id="PF00534"/>
    </source>
</evidence>
<dbReference type="GO" id="GO:0016757">
    <property type="term" value="F:glycosyltransferase activity"/>
    <property type="evidence" value="ECO:0007669"/>
    <property type="project" value="InterPro"/>
</dbReference>
<dbReference type="AlphaFoldDB" id="C4FJN5"/>
<dbReference type="InterPro" id="IPR022622">
    <property type="entry name" value="DUF3492"/>
</dbReference>
<feature type="domain" description="DUF3492" evidence="2">
    <location>
        <begin position="12"/>
        <end position="288"/>
    </location>
</feature>
<accession>C4FJN5</accession>
<name>C4FJN5_9AQUI</name>
<dbReference type="InterPro" id="IPR047691">
    <property type="entry name" value="PelF-like"/>
</dbReference>
<keyword evidence="4" id="KW-1185">Reference proteome</keyword>
<dbReference type="OrthoDB" id="9772485at2"/>
<comment type="caution">
    <text evidence="3">The sequence shown here is derived from an EMBL/GenBank/DDBJ whole genome shotgun (WGS) entry which is preliminary data.</text>
</comment>